<dbReference type="RefSeq" id="WP_316412791.1">
    <property type="nucleotide sequence ID" value="NZ_AP027080.1"/>
</dbReference>
<keyword evidence="4 7" id="KW-0812">Transmembrane</keyword>
<reference evidence="10" key="1">
    <citation type="journal article" date="2023" name="Int. J. Syst. Evol. Microbiol.">
        <title>Mesoterricola silvestris gen. nov., sp. nov., Mesoterricola sediminis sp. nov., Geothrix oryzae sp. nov., Geothrix edaphica sp. nov., Geothrix rubra sp. nov., and Geothrix limicola sp. nov., six novel members of Acidobacteriota isolated from soils.</title>
        <authorList>
            <person name="Itoh H."/>
            <person name="Sugisawa Y."/>
            <person name="Mise K."/>
            <person name="Xu Z."/>
            <person name="Kuniyasu M."/>
            <person name="Ushijima N."/>
            <person name="Kawano K."/>
            <person name="Kobayashi E."/>
            <person name="Shiratori Y."/>
            <person name="Masuda Y."/>
            <person name="Senoo K."/>
        </authorList>
    </citation>
    <scope>NUCLEOTIDE SEQUENCE [LARGE SCALE GENOMIC DNA]</scope>
    <source>
        <strain evidence="10">W79</strain>
    </source>
</reference>
<dbReference type="EMBL" id="AP027080">
    <property type="protein sequence ID" value="BDU74120.1"/>
    <property type="molecule type" value="Genomic_DNA"/>
</dbReference>
<evidence type="ECO:0000256" key="4">
    <source>
        <dbReference type="ARBA" id="ARBA00022692"/>
    </source>
</evidence>
<protein>
    <recommendedName>
        <fullName evidence="11">Biopolymer transporter ExbD</fullName>
    </recommendedName>
</protein>
<dbReference type="GO" id="GO:0005886">
    <property type="term" value="C:plasma membrane"/>
    <property type="evidence" value="ECO:0007669"/>
    <property type="project" value="UniProtKB-SubCell"/>
</dbReference>
<dbReference type="GO" id="GO:0015031">
    <property type="term" value="P:protein transport"/>
    <property type="evidence" value="ECO:0007669"/>
    <property type="project" value="UniProtKB-KW"/>
</dbReference>
<dbReference type="KEGG" id="msil:METEAL_32940"/>
<dbReference type="GO" id="GO:0022857">
    <property type="term" value="F:transmembrane transporter activity"/>
    <property type="evidence" value="ECO:0007669"/>
    <property type="project" value="InterPro"/>
</dbReference>
<evidence type="ECO:0000256" key="5">
    <source>
        <dbReference type="ARBA" id="ARBA00022989"/>
    </source>
</evidence>
<evidence type="ECO:0000256" key="6">
    <source>
        <dbReference type="ARBA" id="ARBA00023136"/>
    </source>
</evidence>
<evidence type="ECO:0000256" key="1">
    <source>
        <dbReference type="ARBA" id="ARBA00004162"/>
    </source>
</evidence>
<feature type="transmembrane region" description="Helical" evidence="8">
    <location>
        <begin position="12"/>
        <end position="35"/>
    </location>
</feature>
<accession>A0AA48KAH8</accession>
<dbReference type="Gene3D" id="3.30.420.270">
    <property type="match status" value="1"/>
</dbReference>
<proteinExistence type="inferred from homology"/>
<dbReference type="AlphaFoldDB" id="A0AA48KAH8"/>
<evidence type="ECO:0000313" key="10">
    <source>
        <dbReference type="Proteomes" id="UP001238179"/>
    </source>
</evidence>
<evidence type="ECO:0008006" key="11">
    <source>
        <dbReference type="Google" id="ProtNLM"/>
    </source>
</evidence>
<evidence type="ECO:0000313" key="9">
    <source>
        <dbReference type="EMBL" id="BDU74120.1"/>
    </source>
</evidence>
<evidence type="ECO:0000256" key="8">
    <source>
        <dbReference type="SAM" id="Phobius"/>
    </source>
</evidence>
<keyword evidence="5 8" id="KW-1133">Transmembrane helix</keyword>
<comment type="subcellular location">
    <subcellularLocation>
        <location evidence="1">Cell membrane</location>
        <topology evidence="1">Single-pass membrane protein</topology>
    </subcellularLocation>
    <subcellularLocation>
        <location evidence="7">Cell membrane</location>
        <topology evidence="7">Single-pass type II membrane protein</topology>
    </subcellularLocation>
</comment>
<sequence length="154" mass="16878">MNVRRPSAKADINITPLIDIVLVLLIVFIVLVPGLSRALDVAVPRVAGPSPDRGPEVPVVVTLDGEGRLFLQREEVTLATLRERLVPVVMLQPLGLRRVFLKVDGELAHERAVQVLDQIRVASDQARRETRARPGFQDEDGGAVKVALTRLKAT</sequence>
<evidence type="ECO:0000256" key="3">
    <source>
        <dbReference type="ARBA" id="ARBA00022475"/>
    </source>
</evidence>
<keyword evidence="10" id="KW-1185">Reference proteome</keyword>
<evidence type="ECO:0000256" key="2">
    <source>
        <dbReference type="ARBA" id="ARBA00005811"/>
    </source>
</evidence>
<dbReference type="InterPro" id="IPR003400">
    <property type="entry name" value="ExbD"/>
</dbReference>
<name>A0AA48KAH8_9BACT</name>
<dbReference type="Proteomes" id="UP001238179">
    <property type="component" value="Chromosome"/>
</dbReference>
<organism evidence="9 10">
    <name type="scientific">Mesoterricola silvestris</name>
    <dbReference type="NCBI Taxonomy" id="2927979"/>
    <lineage>
        <taxon>Bacteria</taxon>
        <taxon>Pseudomonadati</taxon>
        <taxon>Acidobacteriota</taxon>
        <taxon>Holophagae</taxon>
        <taxon>Holophagales</taxon>
        <taxon>Holophagaceae</taxon>
        <taxon>Mesoterricola</taxon>
    </lineage>
</organism>
<keyword evidence="6 8" id="KW-0472">Membrane</keyword>
<dbReference type="PANTHER" id="PTHR30558">
    <property type="entry name" value="EXBD MEMBRANE COMPONENT OF PMF-DRIVEN MACROMOLECULE IMPORT SYSTEM"/>
    <property type="match status" value="1"/>
</dbReference>
<dbReference type="Pfam" id="PF02472">
    <property type="entry name" value="ExbD"/>
    <property type="match status" value="1"/>
</dbReference>
<gene>
    <name evidence="9" type="ORF">METEAL_32940</name>
</gene>
<keyword evidence="7" id="KW-0813">Transport</keyword>
<keyword evidence="3" id="KW-1003">Cell membrane</keyword>
<evidence type="ECO:0000256" key="7">
    <source>
        <dbReference type="RuleBase" id="RU003879"/>
    </source>
</evidence>
<keyword evidence="7" id="KW-0653">Protein transport</keyword>
<comment type="similarity">
    <text evidence="2 7">Belongs to the ExbD/TolR family.</text>
</comment>